<evidence type="ECO:0000313" key="2">
    <source>
        <dbReference type="EMBL" id="KAK4301852.1"/>
    </source>
</evidence>
<dbReference type="AlphaFoldDB" id="A0AAE1P708"/>
<proteinExistence type="predicted"/>
<gene>
    <name evidence="2" type="ORF">Pmani_026027</name>
</gene>
<protein>
    <submittedName>
        <fullName evidence="2">Uncharacterized protein</fullName>
    </submittedName>
</protein>
<keyword evidence="1" id="KW-0175">Coiled coil</keyword>
<feature type="coiled-coil region" evidence="1">
    <location>
        <begin position="94"/>
        <end position="156"/>
    </location>
</feature>
<evidence type="ECO:0000313" key="3">
    <source>
        <dbReference type="Proteomes" id="UP001292094"/>
    </source>
</evidence>
<name>A0AAE1P708_9EUCA</name>
<dbReference type="Proteomes" id="UP001292094">
    <property type="component" value="Unassembled WGS sequence"/>
</dbReference>
<reference evidence="2" key="1">
    <citation type="submission" date="2023-11" db="EMBL/GenBank/DDBJ databases">
        <title>Genome assemblies of two species of porcelain crab, Petrolisthes cinctipes and Petrolisthes manimaculis (Anomura: Porcellanidae).</title>
        <authorList>
            <person name="Angst P."/>
        </authorList>
    </citation>
    <scope>NUCLEOTIDE SEQUENCE</scope>
    <source>
        <strain evidence="2">PB745_02</strain>
        <tissue evidence="2">Gill</tissue>
    </source>
</reference>
<organism evidence="2 3">
    <name type="scientific">Petrolisthes manimaculis</name>
    <dbReference type="NCBI Taxonomy" id="1843537"/>
    <lineage>
        <taxon>Eukaryota</taxon>
        <taxon>Metazoa</taxon>
        <taxon>Ecdysozoa</taxon>
        <taxon>Arthropoda</taxon>
        <taxon>Crustacea</taxon>
        <taxon>Multicrustacea</taxon>
        <taxon>Malacostraca</taxon>
        <taxon>Eumalacostraca</taxon>
        <taxon>Eucarida</taxon>
        <taxon>Decapoda</taxon>
        <taxon>Pleocyemata</taxon>
        <taxon>Anomura</taxon>
        <taxon>Galatheoidea</taxon>
        <taxon>Porcellanidae</taxon>
        <taxon>Petrolisthes</taxon>
    </lineage>
</organism>
<accession>A0AAE1P708</accession>
<sequence length="192" mass="22110">MMMDVCMSRVGGWGMGRRGQTHKLLKRWGGGNHEWDNMEGGEVGVATPWDMVHHNHSPIVLEATERAVGDPSLAEQHLILCTSGDCLQSLNSPVKGQEEELSQAVTRNAQLKDTVTSHEMKIKLEESIKKLSTQRLHNLEKELKYLRRQMSDEFRKQQGMAHNLQKLYEHHKEMIGDFQRELNGKTQEEQRR</sequence>
<dbReference type="EMBL" id="JAWZYT010002817">
    <property type="protein sequence ID" value="KAK4301852.1"/>
    <property type="molecule type" value="Genomic_DNA"/>
</dbReference>
<evidence type="ECO:0000256" key="1">
    <source>
        <dbReference type="SAM" id="Coils"/>
    </source>
</evidence>
<comment type="caution">
    <text evidence="2">The sequence shown here is derived from an EMBL/GenBank/DDBJ whole genome shotgun (WGS) entry which is preliminary data.</text>
</comment>
<keyword evidence="3" id="KW-1185">Reference proteome</keyword>